<feature type="region of interest" description="Disordered" evidence="1">
    <location>
        <begin position="493"/>
        <end position="540"/>
    </location>
</feature>
<protein>
    <recommendedName>
        <fullName evidence="4">F-box domain-containing protein</fullName>
    </recommendedName>
</protein>
<gene>
    <name evidence="2" type="ORF">FIBSPDRAFT_935050</name>
</gene>
<evidence type="ECO:0000313" key="2">
    <source>
        <dbReference type="EMBL" id="KZP15615.1"/>
    </source>
</evidence>
<evidence type="ECO:0008006" key="4">
    <source>
        <dbReference type="Google" id="ProtNLM"/>
    </source>
</evidence>
<dbReference type="AlphaFoldDB" id="A0A166EC70"/>
<dbReference type="EMBL" id="KV417602">
    <property type="protein sequence ID" value="KZP15615.1"/>
    <property type="molecule type" value="Genomic_DNA"/>
</dbReference>
<evidence type="ECO:0000256" key="1">
    <source>
        <dbReference type="SAM" id="MobiDB-lite"/>
    </source>
</evidence>
<name>A0A166EC70_9AGAM</name>
<organism evidence="2 3">
    <name type="scientific">Athelia psychrophila</name>
    <dbReference type="NCBI Taxonomy" id="1759441"/>
    <lineage>
        <taxon>Eukaryota</taxon>
        <taxon>Fungi</taxon>
        <taxon>Dikarya</taxon>
        <taxon>Basidiomycota</taxon>
        <taxon>Agaricomycotina</taxon>
        <taxon>Agaricomycetes</taxon>
        <taxon>Agaricomycetidae</taxon>
        <taxon>Atheliales</taxon>
        <taxon>Atheliaceae</taxon>
        <taxon>Athelia</taxon>
    </lineage>
</organism>
<feature type="compositionally biased region" description="Acidic residues" evidence="1">
    <location>
        <begin position="497"/>
        <end position="540"/>
    </location>
</feature>
<dbReference type="Proteomes" id="UP000076532">
    <property type="component" value="Unassembled WGS sequence"/>
</dbReference>
<reference evidence="2 3" key="1">
    <citation type="journal article" date="2016" name="Mol. Biol. Evol.">
        <title>Comparative Genomics of Early-Diverging Mushroom-Forming Fungi Provides Insights into the Origins of Lignocellulose Decay Capabilities.</title>
        <authorList>
            <person name="Nagy L.G."/>
            <person name="Riley R."/>
            <person name="Tritt A."/>
            <person name="Adam C."/>
            <person name="Daum C."/>
            <person name="Floudas D."/>
            <person name="Sun H."/>
            <person name="Yadav J.S."/>
            <person name="Pangilinan J."/>
            <person name="Larsson K.H."/>
            <person name="Matsuura K."/>
            <person name="Barry K."/>
            <person name="Labutti K."/>
            <person name="Kuo R."/>
            <person name="Ohm R.A."/>
            <person name="Bhattacharya S.S."/>
            <person name="Shirouzu T."/>
            <person name="Yoshinaga Y."/>
            <person name="Martin F.M."/>
            <person name="Grigoriev I.V."/>
            <person name="Hibbett D.S."/>
        </authorList>
    </citation>
    <scope>NUCLEOTIDE SEQUENCE [LARGE SCALE GENOMIC DNA]</scope>
    <source>
        <strain evidence="2 3">CBS 109695</strain>
    </source>
</reference>
<dbReference type="STRING" id="436010.A0A166EC70"/>
<dbReference type="OrthoDB" id="3244423at2759"/>
<accession>A0A166EC70</accession>
<keyword evidence="3" id="KW-1185">Reference proteome</keyword>
<evidence type="ECO:0000313" key="3">
    <source>
        <dbReference type="Proteomes" id="UP000076532"/>
    </source>
</evidence>
<dbReference type="SUPFAM" id="SSF52047">
    <property type="entry name" value="RNI-like"/>
    <property type="match status" value="1"/>
</dbReference>
<proteinExistence type="predicted"/>
<sequence length="540" mass="61072">MASKTVKVQPVTSRLMAKSQRLSEYLLIKPHIEGKTRPRSSSLYDIDTTVTTNGTRGQGSDMALSRMRRLPTSIISAFPNELLDAIFTAGCEHRCLSSHCRELPFEILISHISHNWRRLAHNLPRLWTRVIIDTTAPHHTEMATDYFQRSKDMLLDVFVHLSAPFSKRSLFATSWSPINAHSGRWRTLRVESHSVNCIIGSVGGLSDQADHLEELEIRYTGYGVSDMAWFPQAVFRDGQPSLKVLHLVGIDLRYLNMDPPVTSLQLHKFGAASMYVLRSDEYSQRYITLTQLIISEIHVGHWGDGVFNFPSLKGLYMRRFPGFDILLHNLIAPDLDTLYLESVTATQMTKAIAASVTPGSIPKFPHLRHLTIYMKEGRTLPSPLWNGVQGAWPNIEHFMLLDANADDFLRSLVERGDPLNIPWLKLHGVSLPNAETNILGDIIAERATMGYPIHKLQLSQTQFDDEESIGRDTKTEIEVLTDPFAAFPAECRAKEWFDDDEPEEDAEDDEEDESEELDEEEEGSEEEEIGEEEGSEDGNT</sequence>